<organism evidence="2 3">
    <name type="scientific">Mycobacteroides abscessus</name>
    <dbReference type="NCBI Taxonomy" id="36809"/>
    <lineage>
        <taxon>Bacteria</taxon>
        <taxon>Bacillati</taxon>
        <taxon>Actinomycetota</taxon>
        <taxon>Actinomycetes</taxon>
        <taxon>Mycobacteriales</taxon>
        <taxon>Mycobacteriaceae</taxon>
        <taxon>Mycobacteroides</taxon>
    </lineage>
</organism>
<evidence type="ECO:0000313" key="2">
    <source>
        <dbReference type="EMBL" id="RIT32736.1"/>
    </source>
</evidence>
<gene>
    <name evidence="2" type="ORF">D2E76_23285</name>
</gene>
<name>A0ABD7HIJ7_9MYCO</name>
<protein>
    <submittedName>
        <fullName evidence="2">Uncharacterized protein</fullName>
    </submittedName>
</protein>
<accession>A0ABD7HIJ7</accession>
<evidence type="ECO:0000256" key="1">
    <source>
        <dbReference type="SAM" id="MobiDB-lite"/>
    </source>
</evidence>
<dbReference type="AlphaFoldDB" id="A0ABD7HIJ7"/>
<proteinExistence type="predicted"/>
<dbReference type="Proteomes" id="UP000284557">
    <property type="component" value="Unassembled WGS sequence"/>
</dbReference>
<dbReference type="EMBL" id="QXBN01000023">
    <property type="protein sequence ID" value="RIT32736.1"/>
    <property type="molecule type" value="Genomic_DNA"/>
</dbReference>
<comment type="caution">
    <text evidence="2">The sequence shown here is derived from an EMBL/GenBank/DDBJ whole genome shotgun (WGS) entry which is preliminary data.</text>
</comment>
<feature type="compositionally biased region" description="Low complexity" evidence="1">
    <location>
        <begin position="332"/>
        <end position="342"/>
    </location>
</feature>
<dbReference type="RefSeq" id="WP_100520482.1">
    <property type="nucleotide sequence ID" value="NZ_QXBN01000023.1"/>
</dbReference>
<sequence>MSAPVSYSDALAAAATAYAAQQATPKSEAVLAVATASSTSIIAVRERAAAYAKSALRTLWATVNPYSDQSVQDFATQAARVMQSAQTASVRGAAAAMTQQLSVMGVPTKAQPTNPLDVRARGVKVHGGALRLVREPSKVDYADGSGTEVSVHDMSTEQIFTRPAVGFRWIESEGGTREDAARESGLRIDTLVEDNLMLAQRLAQAEMIAQAVDLDNLGKSKIIGTRRIIHPELSSTGTCGLCIAAADRIYRVTELLPIHNKCKCTYGVITEDFDPADQLNSMDLSQLYDDAGGTSAAHLKRTRYKVDEHGELGPVLVPKKAYEPRDAKKRAAAQANSSGANGPETKAQVAQRLLPGLEHSLADLTANGAAENSPAVVYHRTQIAKLQRDLTA</sequence>
<feature type="region of interest" description="Disordered" evidence="1">
    <location>
        <begin position="319"/>
        <end position="347"/>
    </location>
</feature>
<evidence type="ECO:0000313" key="3">
    <source>
        <dbReference type="Proteomes" id="UP000284557"/>
    </source>
</evidence>
<reference evidence="2 3" key="1">
    <citation type="submission" date="2018-08" db="EMBL/GenBank/DDBJ databases">
        <title>Linezolid Resistance in Mycobacterium abscessus: MIC Distribution and Comprehensive Investigation of Resistance Mechanisms.</title>
        <authorList>
            <person name="Ye M."/>
            <person name="Xu L."/>
            <person name="Zou Y."/>
            <person name="Li B."/>
            <person name="Guo Q."/>
            <person name="Zhang Y."/>
            <person name="Zhan M."/>
            <person name="Xu B."/>
            <person name="Yu F."/>
            <person name="Zhang Z."/>
            <person name="Chu H."/>
        </authorList>
    </citation>
    <scope>NUCLEOTIDE SEQUENCE [LARGE SCALE GENOMIC DNA]</scope>
    <source>
        <strain evidence="2 3">G143</strain>
    </source>
</reference>